<evidence type="ECO:0000256" key="10">
    <source>
        <dbReference type="SAM" id="Phobius"/>
    </source>
</evidence>
<dbReference type="Pfam" id="PF00654">
    <property type="entry name" value="Voltage_CLC"/>
    <property type="match status" value="1"/>
</dbReference>
<accession>A0A2K8KQZ2</accession>
<dbReference type="EMBL" id="CP011797">
    <property type="protein sequence ID" value="ATX77032.1"/>
    <property type="molecule type" value="Genomic_DNA"/>
</dbReference>
<dbReference type="GO" id="GO:0005254">
    <property type="term" value="F:chloride channel activity"/>
    <property type="evidence" value="ECO:0007669"/>
    <property type="project" value="UniProtKB-KW"/>
</dbReference>
<evidence type="ECO:0000256" key="3">
    <source>
        <dbReference type="ARBA" id="ARBA00022692"/>
    </source>
</evidence>
<feature type="transmembrane region" description="Helical" evidence="10">
    <location>
        <begin position="71"/>
        <end position="93"/>
    </location>
</feature>
<keyword evidence="9" id="KW-0407">Ion channel</keyword>
<feature type="transmembrane region" description="Helical" evidence="10">
    <location>
        <begin position="282"/>
        <end position="302"/>
    </location>
</feature>
<keyword evidence="8" id="KW-0868">Chloride</keyword>
<keyword evidence="2" id="KW-0813">Transport</keyword>
<dbReference type="AlphaFoldDB" id="A0A2K8KQZ2"/>
<evidence type="ECO:0000256" key="9">
    <source>
        <dbReference type="ARBA" id="ARBA00023303"/>
    </source>
</evidence>
<keyword evidence="7" id="KW-0869">Chloride channel</keyword>
<dbReference type="RefSeq" id="WP_100257319.1">
    <property type="nucleotide sequence ID" value="NZ_CP011797.1"/>
</dbReference>
<evidence type="ECO:0000256" key="5">
    <source>
        <dbReference type="ARBA" id="ARBA00023065"/>
    </source>
</evidence>
<feature type="transmembrane region" description="Helical" evidence="10">
    <location>
        <begin position="23"/>
        <end position="51"/>
    </location>
</feature>
<dbReference type="PANTHER" id="PTHR43427:SF6">
    <property type="entry name" value="CHLORIDE CHANNEL PROTEIN CLC-E"/>
    <property type="match status" value="1"/>
</dbReference>
<feature type="transmembrane region" description="Helical" evidence="10">
    <location>
        <begin position="410"/>
        <end position="431"/>
    </location>
</feature>
<evidence type="ECO:0000256" key="2">
    <source>
        <dbReference type="ARBA" id="ARBA00022448"/>
    </source>
</evidence>
<keyword evidence="4 10" id="KW-1133">Transmembrane helix</keyword>
<evidence type="ECO:0000256" key="1">
    <source>
        <dbReference type="ARBA" id="ARBA00004141"/>
    </source>
</evidence>
<dbReference type="CDD" id="cd00400">
    <property type="entry name" value="Voltage_gated_ClC"/>
    <property type="match status" value="1"/>
</dbReference>
<feature type="transmembrane region" description="Helical" evidence="10">
    <location>
        <begin position="342"/>
        <end position="361"/>
    </location>
</feature>
<organism evidence="11 12">
    <name type="scientific">Reinekea forsetii</name>
    <dbReference type="NCBI Taxonomy" id="1336806"/>
    <lineage>
        <taxon>Bacteria</taxon>
        <taxon>Pseudomonadati</taxon>
        <taxon>Pseudomonadota</taxon>
        <taxon>Gammaproteobacteria</taxon>
        <taxon>Oceanospirillales</taxon>
        <taxon>Saccharospirillaceae</taxon>
        <taxon>Reinekea</taxon>
    </lineage>
</organism>
<keyword evidence="12" id="KW-1185">Reference proteome</keyword>
<dbReference type="Gene3D" id="1.10.3080.10">
    <property type="entry name" value="Clc chloride channel"/>
    <property type="match status" value="1"/>
</dbReference>
<dbReference type="PRINTS" id="PR00762">
    <property type="entry name" value="CLCHANNEL"/>
</dbReference>
<feature type="transmembrane region" description="Helical" evidence="10">
    <location>
        <begin position="166"/>
        <end position="189"/>
    </location>
</feature>
<protein>
    <submittedName>
        <fullName evidence="11">Chloride channel protein</fullName>
    </submittedName>
</protein>
<dbReference type="GO" id="GO:0034707">
    <property type="term" value="C:chloride channel complex"/>
    <property type="evidence" value="ECO:0007669"/>
    <property type="project" value="UniProtKB-KW"/>
</dbReference>
<dbReference type="Proteomes" id="UP000229757">
    <property type="component" value="Chromosome"/>
</dbReference>
<keyword evidence="3 10" id="KW-0812">Transmembrane</keyword>
<name>A0A2K8KQZ2_9GAMM</name>
<dbReference type="OrthoDB" id="9767361at2"/>
<evidence type="ECO:0000256" key="4">
    <source>
        <dbReference type="ARBA" id="ARBA00022989"/>
    </source>
</evidence>
<keyword evidence="5" id="KW-0406">Ion transport</keyword>
<evidence type="ECO:0000256" key="8">
    <source>
        <dbReference type="ARBA" id="ARBA00023214"/>
    </source>
</evidence>
<feature type="transmembrane region" description="Helical" evidence="10">
    <location>
        <begin position="241"/>
        <end position="262"/>
    </location>
</feature>
<comment type="subcellular location">
    <subcellularLocation>
        <location evidence="1">Membrane</location>
        <topology evidence="1">Multi-pass membrane protein</topology>
    </subcellularLocation>
</comment>
<dbReference type="InterPro" id="IPR001807">
    <property type="entry name" value="ClC"/>
</dbReference>
<keyword evidence="6 10" id="KW-0472">Membrane</keyword>
<sequence length="459" mass="48067">MSDIIGTEEKKFRNLDWTIARTVSLSIAIGIMAAFAAKGLLIAINLTQTYLHKTPLDTLVMEQGIENATLPIWSIGVLAFLGLIVGLLTHYLMPNRANRGLSHVIEDIHFNQGQTGVREGLAVGLISAVSIGAGASVGRYGPAVHLGAAVASGMGSIFKLSTQEKVVLGCSGIAAAISASFIAPLAAVIFVQEVVLRQWRIYQFIPVAAAAVAGSETAKLLDVQFVILSDLIPDSIPPYEFIFFGIIGALSGVVGIAFNQALPKAAGLVAKHVKIDNRLKPVVGGLLLGCIGFMYPSVLGLGGYETQMAIAGNIAFQLCLILLVLKFVATIISLAFGFNGGVFGPSLFMGAMLGAAVGIMVEGTGISISGISIYAIAGMGATVATVIGAVFAAIIAMIEMTGKLSSSLPVLFSVASAYIVIYLFSQSSLLVRQLDGRGKNPFEEIRAKDKKYEGFKTKP</sequence>
<evidence type="ECO:0000313" key="12">
    <source>
        <dbReference type="Proteomes" id="UP000229757"/>
    </source>
</evidence>
<dbReference type="InterPro" id="IPR014743">
    <property type="entry name" value="Cl-channel_core"/>
</dbReference>
<evidence type="ECO:0000313" key="11">
    <source>
        <dbReference type="EMBL" id="ATX77032.1"/>
    </source>
</evidence>
<evidence type="ECO:0000256" key="6">
    <source>
        <dbReference type="ARBA" id="ARBA00023136"/>
    </source>
</evidence>
<dbReference type="InterPro" id="IPR050368">
    <property type="entry name" value="ClC-type_chloride_channel"/>
</dbReference>
<feature type="transmembrane region" description="Helical" evidence="10">
    <location>
        <begin position="373"/>
        <end position="398"/>
    </location>
</feature>
<evidence type="ECO:0000256" key="7">
    <source>
        <dbReference type="ARBA" id="ARBA00023173"/>
    </source>
</evidence>
<gene>
    <name evidence="11" type="ORF">REIFOR_01895</name>
</gene>
<reference evidence="11 12" key="1">
    <citation type="journal article" date="2017" name="Environ. Microbiol.">
        <title>Genomic and physiological analyses of 'Reinekea forsetii' reveal a versatile opportunistic lifestyle during spring algae blooms.</title>
        <authorList>
            <person name="Avci B."/>
            <person name="Hahnke R.L."/>
            <person name="Chafee M."/>
            <person name="Fischer T."/>
            <person name="Gruber-Vodicka H."/>
            <person name="Tegetmeyer H.E."/>
            <person name="Harder J."/>
            <person name="Fuchs B.M."/>
            <person name="Amann R.I."/>
            <person name="Teeling H."/>
        </authorList>
    </citation>
    <scope>NUCLEOTIDE SEQUENCE [LARGE SCALE GENOMIC DNA]</scope>
    <source>
        <strain evidence="11 12">Hel1_31_D35</strain>
    </source>
</reference>
<dbReference type="SUPFAM" id="SSF81340">
    <property type="entry name" value="Clc chloride channel"/>
    <property type="match status" value="1"/>
</dbReference>
<dbReference type="PANTHER" id="PTHR43427">
    <property type="entry name" value="CHLORIDE CHANNEL PROTEIN CLC-E"/>
    <property type="match status" value="1"/>
</dbReference>
<feature type="transmembrane region" description="Helical" evidence="10">
    <location>
        <begin position="314"/>
        <end position="336"/>
    </location>
</feature>
<proteinExistence type="predicted"/>
<dbReference type="KEGG" id="rfo:REIFOR_01895"/>